<dbReference type="EMBL" id="LN890557">
    <property type="protein sequence ID" value="CUS24884.1"/>
    <property type="molecule type" value="Genomic_DNA"/>
</dbReference>
<dbReference type="Proteomes" id="UP000236544">
    <property type="component" value="Unassembled WGS sequence"/>
</dbReference>
<sequence>MEAIEMKTSRRLQLIAPAKQLHSTHAMRSVRADLISPITKTNLCIYKILAGVGFDPRRPSSSFSHQPTCLHMSDQGDPDYCLSRRTNQPSKVFFFAKAPRRLRQEAEKVGRHSLINLASVHGATAYDLEIARPTPPRASRLGISILAILHQLSSFWSSKQS</sequence>
<evidence type="ECO:0000313" key="2">
    <source>
        <dbReference type="Proteomes" id="UP000236544"/>
    </source>
</evidence>
<accession>A0A0P1KXQ4</accession>
<name>A0A0P1KXQ4_9SACH</name>
<keyword evidence="2" id="KW-1185">Reference proteome</keyword>
<reference evidence="2" key="1">
    <citation type="submission" date="2015-10" db="EMBL/GenBank/DDBJ databases">
        <authorList>
            <person name="Devillers H."/>
        </authorList>
    </citation>
    <scope>NUCLEOTIDE SEQUENCE [LARGE SCALE GENOMIC DNA]</scope>
</reference>
<evidence type="ECO:0000313" key="1">
    <source>
        <dbReference type="EMBL" id="CUS24884.1"/>
    </source>
</evidence>
<organism evidence="1 2">
    <name type="scientific">Lachancea quebecensis</name>
    <dbReference type="NCBI Taxonomy" id="1654605"/>
    <lineage>
        <taxon>Eukaryota</taxon>
        <taxon>Fungi</taxon>
        <taxon>Dikarya</taxon>
        <taxon>Ascomycota</taxon>
        <taxon>Saccharomycotina</taxon>
        <taxon>Saccharomycetes</taxon>
        <taxon>Saccharomycetales</taxon>
        <taxon>Saccharomycetaceae</taxon>
        <taxon>Lachancea</taxon>
    </lineage>
</organism>
<gene>
    <name evidence="1" type="ORF">LAQU0_S21e00628g</name>
</gene>
<proteinExistence type="predicted"/>
<protein>
    <submittedName>
        <fullName evidence="1">LAQU0S21e00628g1_1</fullName>
    </submittedName>
</protein>
<dbReference type="AlphaFoldDB" id="A0A0P1KXQ4"/>